<dbReference type="PANTHER" id="PTHR43736:SF1">
    <property type="entry name" value="DIHYDRONEOPTERIN TRIPHOSPHATE DIPHOSPHATASE"/>
    <property type="match status" value="1"/>
</dbReference>
<feature type="domain" description="Nudix hydrolase" evidence="1">
    <location>
        <begin position="70"/>
        <end position="197"/>
    </location>
</feature>
<sequence>MSTQKQEKQLNLIKRIKSLADAGLVYSENKYDEERYTELREISLELLSDISSQEIESLRSFIKPEKDYPTPKVDIRAFALNELKQILLVKESYDGKWALPGGWGDIGYTPSEVAIKEIKEETGLTASPERILAIYDKRNHPHPPQPFYVYKIVFLCKLENYKTAKGFDIEDVAFFEIDNLPELSEDRILKSQIQQLYSKVINGEKSVYYD</sequence>
<dbReference type="PANTHER" id="PTHR43736">
    <property type="entry name" value="ADP-RIBOSE PYROPHOSPHATASE"/>
    <property type="match status" value="1"/>
</dbReference>
<protein>
    <submittedName>
        <fullName evidence="2">DNA mismatch repair protein MutT</fullName>
    </submittedName>
</protein>
<dbReference type="AlphaFoldDB" id="A0A221UW02"/>
<dbReference type="EMBL" id="CP022515">
    <property type="protein sequence ID" value="ASO05433.1"/>
    <property type="molecule type" value="Genomic_DNA"/>
</dbReference>
<dbReference type="PROSITE" id="PS51462">
    <property type="entry name" value="NUDIX"/>
    <property type="match status" value="1"/>
</dbReference>
<dbReference type="InterPro" id="IPR015797">
    <property type="entry name" value="NUDIX_hydrolase-like_dom_sf"/>
</dbReference>
<evidence type="ECO:0000313" key="2">
    <source>
        <dbReference type="EMBL" id="ASO05433.1"/>
    </source>
</evidence>
<gene>
    <name evidence="2" type="ORF">AREALGSMS7_01972</name>
</gene>
<dbReference type="KEGG" id="aalg:AREALGSMS7_01972"/>
<evidence type="ECO:0000313" key="3">
    <source>
        <dbReference type="Proteomes" id="UP000204551"/>
    </source>
</evidence>
<proteinExistence type="predicted"/>
<dbReference type="Pfam" id="PF12535">
    <property type="entry name" value="Nudix_N"/>
    <property type="match status" value="1"/>
</dbReference>
<dbReference type="Pfam" id="PF00293">
    <property type="entry name" value="NUDIX"/>
    <property type="match status" value="1"/>
</dbReference>
<accession>A0A221UW02</accession>
<dbReference type="Gene3D" id="3.90.79.10">
    <property type="entry name" value="Nucleoside Triphosphate Pyrophosphohydrolase"/>
    <property type="match status" value="1"/>
</dbReference>
<organism evidence="2 3">
    <name type="scientific">Arenibacter algicola</name>
    <dbReference type="NCBI Taxonomy" id="616991"/>
    <lineage>
        <taxon>Bacteria</taxon>
        <taxon>Pseudomonadati</taxon>
        <taxon>Bacteroidota</taxon>
        <taxon>Flavobacteriia</taxon>
        <taxon>Flavobacteriales</taxon>
        <taxon>Flavobacteriaceae</taxon>
        <taxon>Arenibacter</taxon>
    </lineage>
</organism>
<dbReference type="RefSeq" id="WP_093978189.1">
    <property type="nucleotide sequence ID" value="NZ_CP022515.1"/>
</dbReference>
<name>A0A221UW02_9FLAO</name>
<dbReference type="InterPro" id="IPR000086">
    <property type="entry name" value="NUDIX_hydrolase_dom"/>
</dbReference>
<reference evidence="2 3" key="1">
    <citation type="submission" date="2017-07" db="EMBL/GenBank/DDBJ databases">
        <title>Genome Sequence of Arenibacter algicola Strain SMS7 Isolated from a culture of the Diatom Skeletonema marinoi.</title>
        <authorList>
            <person name="Topel M."/>
            <person name="Pinder M.I.M."/>
            <person name="Johansson O.N."/>
            <person name="Kourtchenko O."/>
            <person name="Godhe A."/>
            <person name="Clarke A.K."/>
        </authorList>
    </citation>
    <scope>NUCLEOTIDE SEQUENCE [LARGE SCALE GENOMIC DNA]</scope>
    <source>
        <strain evidence="2 3">SMS7</strain>
    </source>
</reference>
<dbReference type="Proteomes" id="UP000204551">
    <property type="component" value="Chromosome"/>
</dbReference>
<dbReference type="InterPro" id="IPR059176">
    <property type="entry name" value="UDP-X_N"/>
</dbReference>
<dbReference type="Gene3D" id="6.10.250.1120">
    <property type="match status" value="1"/>
</dbReference>
<dbReference type="SUPFAM" id="SSF55811">
    <property type="entry name" value="Nudix"/>
    <property type="match status" value="1"/>
</dbReference>
<evidence type="ECO:0000259" key="1">
    <source>
        <dbReference type="PROSITE" id="PS51462"/>
    </source>
</evidence>